<dbReference type="Gene3D" id="1.10.260.40">
    <property type="entry name" value="lambda repressor-like DNA-binding domains"/>
    <property type="match status" value="1"/>
</dbReference>
<evidence type="ECO:0000259" key="1">
    <source>
        <dbReference type="PROSITE" id="PS50943"/>
    </source>
</evidence>
<sequence>MTIGERLKDWRTSNSFSMAEISKNTGISTGNIAMLENGRSLPSSKALLALHNEYGLSIDWILTGKEKAPPEKAQLFDDTMKEIINMIYPLCEKQKIEILGMLKYYMTVNQHEYLHKVSN</sequence>
<comment type="caution">
    <text evidence="2">The sequence shown here is derived from an EMBL/GenBank/DDBJ whole genome shotgun (WGS) entry which is preliminary data.</text>
</comment>
<dbReference type="Proteomes" id="UP000461585">
    <property type="component" value="Unassembled WGS sequence"/>
</dbReference>
<gene>
    <name evidence="2" type="ORF">GXN74_08045</name>
</gene>
<dbReference type="RefSeq" id="WP_162370422.1">
    <property type="nucleotide sequence ID" value="NZ_JAAEEH010000019.1"/>
</dbReference>
<protein>
    <submittedName>
        <fullName evidence="2">Helix-turn-helix transcriptional regulator</fullName>
    </submittedName>
</protein>
<name>A0A7X5HW15_9FIRM</name>
<keyword evidence="3" id="KW-1185">Reference proteome</keyword>
<dbReference type="GO" id="GO:0003677">
    <property type="term" value="F:DNA binding"/>
    <property type="evidence" value="ECO:0007669"/>
    <property type="project" value="InterPro"/>
</dbReference>
<proteinExistence type="predicted"/>
<dbReference type="CDD" id="cd00093">
    <property type="entry name" value="HTH_XRE"/>
    <property type="match status" value="1"/>
</dbReference>
<dbReference type="InterPro" id="IPR010982">
    <property type="entry name" value="Lambda_DNA-bd_dom_sf"/>
</dbReference>
<dbReference type="Pfam" id="PF12844">
    <property type="entry name" value="HTH_19"/>
    <property type="match status" value="1"/>
</dbReference>
<evidence type="ECO:0000313" key="2">
    <source>
        <dbReference type="EMBL" id="NDL67695.1"/>
    </source>
</evidence>
<reference evidence="2 3" key="1">
    <citation type="submission" date="2020-01" db="EMBL/GenBank/DDBJ databases">
        <title>Anaeroalcalibacter tamaniensis gen. nov., sp. nov., moderately halophilic strictly anaerobic fermenter bacterium from mud volcano of Taman peninsula.</title>
        <authorList>
            <person name="Frolova A."/>
            <person name="Merkel A.Y."/>
            <person name="Slobodkin A.I."/>
        </authorList>
    </citation>
    <scope>NUCLEOTIDE SEQUENCE [LARGE SCALE GENOMIC DNA]</scope>
    <source>
        <strain evidence="2 3">F-3ap</strain>
    </source>
</reference>
<dbReference type="PROSITE" id="PS50943">
    <property type="entry name" value="HTH_CROC1"/>
    <property type="match status" value="1"/>
</dbReference>
<dbReference type="SUPFAM" id="SSF47413">
    <property type="entry name" value="lambda repressor-like DNA-binding domains"/>
    <property type="match status" value="1"/>
</dbReference>
<dbReference type="InterPro" id="IPR001387">
    <property type="entry name" value="Cro/C1-type_HTH"/>
</dbReference>
<evidence type="ECO:0000313" key="3">
    <source>
        <dbReference type="Proteomes" id="UP000461585"/>
    </source>
</evidence>
<accession>A0A7X5HW15</accession>
<dbReference type="SMART" id="SM00530">
    <property type="entry name" value="HTH_XRE"/>
    <property type="match status" value="1"/>
</dbReference>
<dbReference type="EMBL" id="JAAEEH010000019">
    <property type="protein sequence ID" value="NDL67695.1"/>
    <property type="molecule type" value="Genomic_DNA"/>
</dbReference>
<feature type="domain" description="HTH cro/C1-type" evidence="1">
    <location>
        <begin position="7"/>
        <end position="61"/>
    </location>
</feature>
<dbReference type="AlphaFoldDB" id="A0A7X5HW15"/>
<organism evidence="2 3">
    <name type="scientific">Anaerotalea alkaliphila</name>
    <dbReference type="NCBI Taxonomy" id="2662126"/>
    <lineage>
        <taxon>Bacteria</taxon>
        <taxon>Bacillati</taxon>
        <taxon>Bacillota</taxon>
        <taxon>Clostridia</taxon>
        <taxon>Eubacteriales</taxon>
        <taxon>Anaerotalea</taxon>
    </lineage>
</organism>